<name>A0ABV2M1U5_9FIRM</name>
<proteinExistence type="predicted"/>
<sequence>MNEEFTSSCSASDCASCSGCGSDQNETPNTITLTLDDNTEVECAILTIYPVDEKEYIALLPLDENGQNSDGEVYLYVFSRTEDGNPMLENIESDDEYAKAADAFNTILENARKAEETGLENAHKEETGELLD</sequence>
<evidence type="ECO:0000313" key="2">
    <source>
        <dbReference type="Proteomes" id="UP001549106"/>
    </source>
</evidence>
<keyword evidence="2" id="KW-1185">Reference proteome</keyword>
<protein>
    <submittedName>
        <fullName evidence="1">Uncharacterized protein YrzB (UPF0473 family)</fullName>
    </submittedName>
</protein>
<dbReference type="RefSeq" id="WP_022067152.1">
    <property type="nucleotide sequence ID" value="NZ_BAABXN010000001.1"/>
</dbReference>
<accession>A0ABV2M1U5</accession>
<dbReference type="EMBL" id="JBEPMJ010000010">
    <property type="protein sequence ID" value="MET3750440.1"/>
    <property type="molecule type" value="Genomic_DNA"/>
</dbReference>
<organism evidence="1 2">
    <name type="scientific">Blautia caecimuris</name>
    <dbReference type="NCBI Taxonomy" id="1796615"/>
    <lineage>
        <taxon>Bacteria</taxon>
        <taxon>Bacillati</taxon>
        <taxon>Bacillota</taxon>
        <taxon>Clostridia</taxon>
        <taxon>Lachnospirales</taxon>
        <taxon>Lachnospiraceae</taxon>
        <taxon>Blautia</taxon>
    </lineage>
</organism>
<dbReference type="Pfam" id="PF06949">
    <property type="entry name" value="DUF1292"/>
    <property type="match status" value="1"/>
</dbReference>
<reference evidence="1 2" key="1">
    <citation type="submission" date="2024-06" db="EMBL/GenBank/DDBJ databases">
        <title>Genomic Encyclopedia of Type Strains, Phase IV (KMG-IV): sequencing the most valuable type-strain genomes for metagenomic binning, comparative biology and taxonomic classification.</title>
        <authorList>
            <person name="Goeker M."/>
        </authorList>
    </citation>
    <scope>NUCLEOTIDE SEQUENCE [LARGE SCALE GENOMIC DNA]</scope>
    <source>
        <strain evidence="1 2">DSM 29492</strain>
    </source>
</reference>
<comment type="caution">
    <text evidence="1">The sequence shown here is derived from an EMBL/GenBank/DDBJ whole genome shotgun (WGS) entry which is preliminary data.</text>
</comment>
<gene>
    <name evidence="1" type="ORF">ABID24_001689</name>
</gene>
<dbReference type="InterPro" id="IPR009711">
    <property type="entry name" value="UPF0473"/>
</dbReference>
<evidence type="ECO:0000313" key="1">
    <source>
        <dbReference type="EMBL" id="MET3750440.1"/>
    </source>
</evidence>
<dbReference type="Proteomes" id="UP001549106">
    <property type="component" value="Unassembled WGS sequence"/>
</dbReference>